<dbReference type="GO" id="GO:0005829">
    <property type="term" value="C:cytosol"/>
    <property type="evidence" value="ECO:0007669"/>
    <property type="project" value="TreeGrafter"/>
</dbReference>
<dbReference type="RefSeq" id="WP_078807702.1">
    <property type="nucleotide sequence ID" value="NZ_FUXI01000020.1"/>
</dbReference>
<dbReference type="InterPro" id="IPR002711">
    <property type="entry name" value="HNH"/>
</dbReference>
<evidence type="ECO:0000313" key="6">
    <source>
        <dbReference type="EMBL" id="SJZ89574.1"/>
    </source>
</evidence>
<dbReference type="GO" id="GO:0008270">
    <property type="term" value="F:zinc ion binding"/>
    <property type="evidence" value="ECO:0007669"/>
    <property type="project" value="InterPro"/>
</dbReference>
<dbReference type="PANTHER" id="PTHR41286:SF1">
    <property type="entry name" value="HNH NUCLEASE YAJD-RELATED"/>
    <property type="match status" value="1"/>
</dbReference>
<evidence type="ECO:0000256" key="3">
    <source>
        <dbReference type="ARBA" id="ARBA00038412"/>
    </source>
</evidence>
<dbReference type="PANTHER" id="PTHR41286">
    <property type="entry name" value="HNH NUCLEASE YAJD-RELATED"/>
    <property type="match status" value="1"/>
</dbReference>
<feature type="domain" description="HNH nuclease" evidence="5">
    <location>
        <begin position="15"/>
        <end position="75"/>
    </location>
</feature>
<proteinExistence type="inferred from homology"/>
<reference evidence="6 7" key="1">
    <citation type="submission" date="2017-02" db="EMBL/GenBank/DDBJ databases">
        <authorList>
            <person name="Peterson S.W."/>
        </authorList>
    </citation>
    <scope>NUCLEOTIDE SEQUENCE [LARGE SCALE GENOMIC DNA]</scope>
    <source>
        <strain evidence="6 7">ATCC BAA-1030</strain>
    </source>
</reference>
<dbReference type="Proteomes" id="UP000190328">
    <property type="component" value="Unassembled WGS sequence"/>
</dbReference>
<comment type="similarity">
    <text evidence="3">Belongs to the HNH nuclease family.</text>
</comment>
<organism evidence="6 7">
    <name type="scientific">Pilibacter termitis</name>
    <dbReference type="NCBI Taxonomy" id="263852"/>
    <lineage>
        <taxon>Bacteria</taxon>
        <taxon>Bacillati</taxon>
        <taxon>Bacillota</taxon>
        <taxon>Bacilli</taxon>
        <taxon>Lactobacillales</taxon>
        <taxon>Enterococcaceae</taxon>
        <taxon>Pilibacter</taxon>
    </lineage>
</organism>
<sequence>MKKTNPFYLSKEWRKIRKEVLVRDHYECVWCRKRGEVTTLASATLEVDHIKELKDYPELALDKDNLRTLCKKCHNERHGRIIFEKQKKKKFDDEIFHW</sequence>
<dbReference type="Gene3D" id="1.10.30.50">
    <property type="match status" value="1"/>
</dbReference>
<dbReference type="SMART" id="SM00507">
    <property type="entry name" value="HNHc"/>
    <property type="match status" value="1"/>
</dbReference>
<dbReference type="EMBL" id="FUXI01000020">
    <property type="protein sequence ID" value="SJZ89574.1"/>
    <property type="molecule type" value="Genomic_DNA"/>
</dbReference>
<dbReference type="CDD" id="cd00085">
    <property type="entry name" value="HNHc"/>
    <property type="match status" value="1"/>
</dbReference>
<accession>A0A1T4PDF8</accession>
<dbReference type="Pfam" id="PF01844">
    <property type="entry name" value="HNH"/>
    <property type="match status" value="1"/>
</dbReference>
<protein>
    <recommendedName>
        <fullName evidence="4">Putative HNH nuclease YajD</fullName>
    </recommendedName>
</protein>
<dbReference type="InterPro" id="IPR003615">
    <property type="entry name" value="HNH_nuc"/>
</dbReference>
<evidence type="ECO:0000256" key="1">
    <source>
        <dbReference type="ARBA" id="ARBA00022722"/>
    </source>
</evidence>
<dbReference type="AlphaFoldDB" id="A0A1T4PDF8"/>
<keyword evidence="2" id="KW-0378">Hydrolase</keyword>
<evidence type="ECO:0000256" key="4">
    <source>
        <dbReference type="ARBA" id="ARBA00040194"/>
    </source>
</evidence>
<keyword evidence="7" id="KW-1185">Reference proteome</keyword>
<dbReference type="OrthoDB" id="962665at2"/>
<dbReference type="GO" id="GO:0003676">
    <property type="term" value="F:nucleic acid binding"/>
    <property type="evidence" value="ECO:0007669"/>
    <property type="project" value="InterPro"/>
</dbReference>
<dbReference type="STRING" id="263852.SAMN02745116_01770"/>
<evidence type="ECO:0000313" key="7">
    <source>
        <dbReference type="Proteomes" id="UP000190328"/>
    </source>
</evidence>
<keyword evidence="1" id="KW-0540">Nuclease</keyword>
<dbReference type="GO" id="GO:0004519">
    <property type="term" value="F:endonuclease activity"/>
    <property type="evidence" value="ECO:0007669"/>
    <property type="project" value="UniProtKB-KW"/>
</dbReference>
<keyword evidence="6" id="KW-0255">Endonuclease</keyword>
<gene>
    <name evidence="6" type="ORF">SAMN02745116_01770</name>
</gene>
<name>A0A1T4PDF8_9ENTE</name>
<dbReference type="GO" id="GO:0016787">
    <property type="term" value="F:hydrolase activity"/>
    <property type="evidence" value="ECO:0007669"/>
    <property type="project" value="UniProtKB-KW"/>
</dbReference>
<evidence type="ECO:0000256" key="2">
    <source>
        <dbReference type="ARBA" id="ARBA00022801"/>
    </source>
</evidence>
<evidence type="ECO:0000259" key="5">
    <source>
        <dbReference type="SMART" id="SM00507"/>
    </source>
</evidence>